<proteinExistence type="predicted"/>
<dbReference type="GO" id="GO:0015629">
    <property type="term" value="C:actin cytoskeleton"/>
    <property type="evidence" value="ECO:0007669"/>
    <property type="project" value="TreeGrafter"/>
</dbReference>
<feature type="domain" description="Gelsolin-like" evidence="2">
    <location>
        <begin position="185"/>
        <end position="242"/>
    </location>
</feature>
<keyword evidence="1" id="KW-0677">Repeat</keyword>
<dbReference type="SMART" id="SM00262">
    <property type="entry name" value="GEL"/>
    <property type="match status" value="3"/>
</dbReference>
<dbReference type="SUPFAM" id="SSF55753">
    <property type="entry name" value="Actin depolymerizing proteins"/>
    <property type="match status" value="3"/>
</dbReference>
<evidence type="ECO:0000259" key="2">
    <source>
        <dbReference type="Pfam" id="PF00626"/>
    </source>
</evidence>
<gene>
    <name evidence="3" type="ORF">CTEN210_13482</name>
</gene>
<protein>
    <recommendedName>
        <fullName evidence="2">Gelsolin-like domain-containing protein</fullName>
    </recommendedName>
</protein>
<dbReference type="GO" id="GO:0005737">
    <property type="term" value="C:cytoplasm"/>
    <property type="evidence" value="ECO:0007669"/>
    <property type="project" value="TreeGrafter"/>
</dbReference>
<dbReference type="GO" id="GO:0008154">
    <property type="term" value="P:actin polymerization or depolymerization"/>
    <property type="evidence" value="ECO:0007669"/>
    <property type="project" value="TreeGrafter"/>
</dbReference>
<dbReference type="AlphaFoldDB" id="A0AAD3D5E3"/>
<dbReference type="Proteomes" id="UP001054902">
    <property type="component" value="Unassembled WGS sequence"/>
</dbReference>
<evidence type="ECO:0000313" key="3">
    <source>
        <dbReference type="EMBL" id="GFH57006.1"/>
    </source>
</evidence>
<dbReference type="Pfam" id="PF00626">
    <property type="entry name" value="Gelsolin"/>
    <property type="match status" value="3"/>
</dbReference>
<name>A0AAD3D5E3_9STRA</name>
<dbReference type="EMBL" id="BLLK01000057">
    <property type="protein sequence ID" value="GFH57006.1"/>
    <property type="molecule type" value="Genomic_DNA"/>
</dbReference>
<sequence length="371" mass="41521">MDTLLEESNLAFIGTEEDRKTKQAAAELEVNWEGVGQSPGIEIFRVENSRTEEGNPKFGINPWPPALYGKFYSGDSYIILQTTQDPNSDALLYDIYFWIGQESSQDEYGVAAYKSVELDDLLGDAPVQHREVQHYESEHFLQALGGTITYLNGGIDGGFRTIENDSNEVGLPPRLYLIRKTGRNTRATHVPLSCDSLNQSDTFLLDTEKVIYTWFGEYASPFEKNKAAELAHNLEISRSGHATVEEDVGDNETFFEFLGGKGDIKEKGCENNHDLPSTEDTKMYILFEEDSFIKVKTVDATQSNLESDNVCIIDTGYKVFVWVGKGSSMREQSQAMRMVQKIVSAMGRTSTNIVRVLEGQESRVAGFSEAF</sequence>
<feature type="domain" description="Gelsolin-like" evidence="2">
    <location>
        <begin position="64"/>
        <end position="141"/>
    </location>
</feature>
<feature type="domain" description="Gelsolin-like" evidence="2">
    <location>
        <begin position="292"/>
        <end position="363"/>
    </location>
</feature>
<reference evidence="3 4" key="1">
    <citation type="journal article" date="2021" name="Sci. Rep.">
        <title>The genome of the diatom Chaetoceros tenuissimus carries an ancient integrated fragment of an extant virus.</title>
        <authorList>
            <person name="Hongo Y."/>
            <person name="Kimura K."/>
            <person name="Takaki Y."/>
            <person name="Yoshida Y."/>
            <person name="Baba S."/>
            <person name="Kobayashi G."/>
            <person name="Nagasaki K."/>
            <person name="Hano T."/>
            <person name="Tomaru Y."/>
        </authorList>
    </citation>
    <scope>NUCLEOTIDE SEQUENCE [LARGE SCALE GENOMIC DNA]</scope>
    <source>
        <strain evidence="3 4">NIES-3715</strain>
    </source>
</reference>
<dbReference type="InterPro" id="IPR029006">
    <property type="entry name" value="ADF-H/Gelsolin-like_dom_sf"/>
</dbReference>
<dbReference type="PRINTS" id="PR00597">
    <property type="entry name" value="GELSOLIN"/>
</dbReference>
<dbReference type="PANTHER" id="PTHR11977">
    <property type="entry name" value="VILLIN"/>
    <property type="match status" value="1"/>
</dbReference>
<dbReference type="CDD" id="cd11290">
    <property type="entry name" value="gelsolin_S1_like"/>
    <property type="match status" value="1"/>
</dbReference>
<dbReference type="GO" id="GO:0051015">
    <property type="term" value="F:actin filament binding"/>
    <property type="evidence" value="ECO:0007669"/>
    <property type="project" value="InterPro"/>
</dbReference>
<accession>A0AAD3D5E3</accession>
<organism evidence="3 4">
    <name type="scientific">Chaetoceros tenuissimus</name>
    <dbReference type="NCBI Taxonomy" id="426638"/>
    <lineage>
        <taxon>Eukaryota</taxon>
        <taxon>Sar</taxon>
        <taxon>Stramenopiles</taxon>
        <taxon>Ochrophyta</taxon>
        <taxon>Bacillariophyta</taxon>
        <taxon>Coscinodiscophyceae</taxon>
        <taxon>Chaetocerotophycidae</taxon>
        <taxon>Chaetocerotales</taxon>
        <taxon>Chaetocerotaceae</taxon>
        <taxon>Chaetoceros</taxon>
    </lineage>
</organism>
<evidence type="ECO:0000313" key="4">
    <source>
        <dbReference type="Proteomes" id="UP001054902"/>
    </source>
</evidence>
<dbReference type="Gene3D" id="3.40.20.10">
    <property type="entry name" value="Severin"/>
    <property type="match status" value="3"/>
</dbReference>
<dbReference type="PANTHER" id="PTHR11977:SF51">
    <property type="entry name" value="PROTEIN FLIGHTLESS-1 HOMOLOG"/>
    <property type="match status" value="1"/>
</dbReference>
<evidence type="ECO:0000256" key="1">
    <source>
        <dbReference type="ARBA" id="ARBA00022737"/>
    </source>
</evidence>
<keyword evidence="4" id="KW-1185">Reference proteome</keyword>
<dbReference type="InterPro" id="IPR007122">
    <property type="entry name" value="Villin/Gelsolin"/>
</dbReference>
<dbReference type="InterPro" id="IPR007123">
    <property type="entry name" value="Gelsolin-like_dom"/>
</dbReference>
<comment type="caution">
    <text evidence="3">The sequence shown here is derived from an EMBL/GenBank/DDBJ whole genome shotgun (WGS) entry which is preliminary data.</text>
</comment>